<dbReference type="PANTHER" id="PTHR11257">
    <property type="entry name" value="CHEMOSENSORY PROTEIN-RELATED"/>
    <property type="match status" value="1"/>
</dbReference>
<dbReference type="SUPFAM" id="SSF100910">
    <property type="entry name" value="Chemosensory protein Csp2"/>
    <property type="match status" value="1"/>
</dbReference>
<keyword evidence="1" id="KW-0732">Signal</keyword>
<dbReference type="InterPro" id="IPR005055">
    <property type="entry name" value="A10/PebIII"/>
</dbReference>
<accession>A0A2C9PH04</accession>
<evidence type="ECO:0000313" key="2">
    <source>
        <dbReference type="EMBL" id="ATL75742.1"/>
    </source>
</evidence>
<organism evidence="2">
    <name type="scientific">Anoplophora glabripennis</name>
    <name type="common">Asian longhorn beetle</name>
    <name type="synonym">Anoplophora nobilis</name>
    <dbReference type="NCBI Taxonomy" id="217634"/>
    <lineage>
        <taxon>Eukaryota</taxon>
        <taxon>Metazoa</taxon>
        <taxon>Ecdysozoa</taxon>
        <taxon>Arthropoda</taxon>
        <taxon>Hexapoda</taxon>
        <taxon>Insecta</taxon>
        <taxon>Pterygota</taxon>
        <taxon>Neoptera</taxon>
        <taxon>Endopterygota</taxon>
        <taxon>Coleoptera</taxon>
        <taxon>Polyphaga</taxon>
        <taxon>Cucujiformia</taxon>
        <taxon>Chrysomeloidea</taxon>
        <taxon>Cerambycidae</taxon>
        <taxon>Lamiinae</taxon>
        <taxon>Lamiini</taxon>
        <taxon>Anoplophora</taxon>
    </lineage>
</organism>
<proteinExistence type="evidence at transcript level"/>
<name>A0A2C9PH04_ANOGL</name>
<dbReference type="Pfam" id="PF03392">
    <property type="entry name" value="OS-D"/>
    <property type="match status" value="1"/>
</dbReference>
<dbReference type="AlphaFoldDB" id="A0A2C9PH04"/>
<dbReference type="EMBL" id="KY062566">
    <property type="protein sequence ID" value="ATP75521.1"/>
    <property type="molecule type" value="mRNA"/>
</dbReference>
<protein>
    <submittedName>
        <fullName evidence="2">CSP9</fullName>
    </submittedName>
    <submittedName>
        <fullName evidence="3">Odorant binding protein</fullName>
    </submittedName>
</protein>
<evidence type="ECO:0000256" key="1">
    <source>
        <dbReference type="SAM" id="SignalP"/>
    </source>
</evidence>
<sequence length="125" mass="14667">MHLTLIFVFTLVAGALSEEYTSKYDNIDLDAIMKNERLLKNYIDCLLDRGKCTNDANELKKHIPEALETECAKCSERHKGGVRRAIKFLAENRKEWWNELVQKYDPDGTYRKRYQDLSKKEHVSV</sequence>
<dbReference type="EMBL" id="KY224379">
    <property type="protein sequence ID" value="ATL75742.1"/>
    <property type="molecule type" value="mRNA"/>
</dbReference>
<evidence type="ECO:0000313" key="3">
    <source>
        <dbReference type="EMBL" id="ATP75521.1"/>
    </source>
</evidence>
<reference evidence="2" key="2">
    <citation type="submission" date="2016-11" db="EMBL/GenBank/DDBJ databases">
        <authorList>
            <person name="Jaros S."/>
            <person name="Januszkiewicz K."/>
            <person name="Wedrychowicz H."/>
        </authorList>
    </citation>
    <scope>NUCLEOTIDE SEQUENCE</scope>
</reference>
<feature type="chain" id="PRO_5015078375" evidence="1">
    <location>
        <begin position="18"/>
        <end position="125"/>
    </location>
</feature>
<feature type="signal peptide" evidence="1">
    <location>
        <begin position="1"/>
        <end position="17"/>
    </location>
</feature>
<dbReference type="PANTHER" id="PTHR11257:SF12">
    <property type="entry name" value="EJACULATORY BULB-SPECIFIC PROTEIN 3-RELATED"/>
    <property type="match status" value="1"/>
</dbReference>
<dbReference type="Gene3D" id="1.10.2080.10">
    <property type="entry name" value="Insect odorant-binding protein A10/Ejaculatory bulb-specific protein 3"/>
    <property type="match status" value="1"/>
</dbReference>
<reference evidence="3" key="1">
    <citation type="submission" date="2016-10" db="EMBL/GenBank/DDBJ databases">
        <authorList>
            <person name="Varghese N."/>
        </authorList>
    </citation>
    <scope>NUCLEOTIDE SEQUENCE</scope>
</reference>
<dbReference type="InterPro" id="IPR036682">
    <property type="entry name" value="OS_D_A10/PebIII_sf"/>
</dbReference>